<dbReference type="Gene3D" id="3.40.1190.20">
    <property type="match status" value="1"/>
</dbReference>
<keyword evidence="5" id="KW-0067">ATP-binding</keyword>
<gene>
    <name evidence="9" type="ORF">LR394_18380</name>
</gene>
<dbReference type="AlphaFoldDB" id="A0A9X1NEX5"/>
<keyword evidence="2 6" id="KW-0808">Transferase</keyword>
<keyword evidence="4 9" id="KW-0418">Kinase</keyword>
<dbReference type="InterPro" id="IPR029056">
    <property type="entry name" value="Ribokinase-like"/>
</dbReference>
<dbReference type="GO" id="GO:0008443">
    <property type="term" value="F:phosphofructokinase activity"/>
    <property type="evidence" value="ECO:0007669"/>
    <property type="project" value="TreeGrafter"/>
</dbReference>
<dbReference type="SUPFAM" id="SSF53613">
    <property type="entry name" value="Ribokinase-like"/>
    <property type="match status" value="1"/>
</dbReference>
<evidence type="ECO:0000313" key="10">
    <source>
        <dbReference type="Proteomes" id="UP001138997"/>
    </source>
</evidence>
<evidence type="ECO:0000313" key="9">
    <source>
        <dbReference type="EMBL" id="MCD5312878.1"/>
    </source>
</evidence>
<organism evidence="9 10">
    <name type="scientific">Kineosporia babensis</name>
    <dbReference type="NCBI Taxonomy" id="499548"/>
    <lineage>
        <taxon>Bacteria</taxon>
        <taxon>Bacillati</taxon>
        <taxon>Actinomycetota</taxon>
        <taxon>Actinomycetes</taxon>
        <taxon>Kineosporiales</taxon>
        <taxon>Kineosporiaceae</taxon>
        <taxon>Kineosporia</taxon>
    </lineage>
</organism>
<reference evidence="9" key="1">
    <citation type="submission" date="2021-11" db="EMBL/GenBank/DDBJ databases">
        <title>Streptomyces corallinus and Kineosporia corallina sp. nov., two new coral-derived marine actinobacteria.</title>
        <authorList>
            <person name="Buangrab K."/>
            <person name="Sutthacheep M."/>
            <person name="Yeemin T."/>
            <person name="Harunari E."/>
            <person name="Igarashi Y."/>
            <person name="Sripreechasak P."/>
            <person name="Kanchanasin P."/>
            <person name="Tanasupawat S."/>
            <person name="Phongsopitanun W."/>
        </authorList>
    </citation>
    <scope>NUCLEOTIDE SEQUENCE</scope>
    <source>
        <strain evidence="9">JCM 31032</strain>
    </source>
</reference>
<dbReference type="EMBL" id="JAJOMB010000009">
    <property type="protein sequence ID" value="MCD5312878.1"/>
    <property type="molecule type" value="Genomic_DNA"/>
</dbReference>
<dbReference type="PANTHER" id="PTHR46566:SF2">
    <property type="entry name" value="ATP-DEPENDENT 6-PHOSPHOFRUCTOKINASE ISOZYME 2"/>
    <property type="match status" value="1"/>
</dbReference>
<dbReference type="RefSeq" id="WP_231443554.1">
    <property type="nucleotide sequence ID" value="NZ_JAJOMB010000009.1"/>
</dbReference>
<protein>
    <submittedName>
        <fullName evidence="9">PfkB family carbohydrate kinase</fullName>
    </submittedName>
</protein>
<proteinExistence type="inferred from homology"/>
<keyword evidence="10" id="KW-1185">Reference proteome</keyword>
<dbReference type="InterPro" id="IPR011611">
    <property type="entry name" value="PfkB_dom"/>
</dbReference>
<evidence type="ECO:0000256" key="2">
    <source>
        <dbReference type="ARBA" id="ARBA00022679"/>
    </source>
</evidence>
<name>A0A9X1NEX5_9ACTN</name>
<dbReference type="Proteomes" id="UP001138997">
    <property type="component" value="Unassembled WGS sequence"/>
</dbReference>
<sequence>MDAAEQRGTAVVFTPSPLLTVTIEGLPDGSSTELHVHGGGQGVWIARMMASLGCATRLVGPFGGESGEMLIPLIEREGIIPRPLRTTNTNGAYVHDRREGERAEVATHNPPPLPRHDHDALYDMTLVEGLDADVVVLGGPDGEGVLEPETYRRLAADLSAHDVPVVVDLSGDYLTAAVSGGVRVVKVSHEELLDDGLADSNEPRVLLKAAEKLREAGAANVIVSRAGEPALALIGERAVMVQTPTFERADHRGAGDSMTAGLAVGTAAGWDLEDALLLGSAAGTLNTTRHGLATGERELIEQLQGRVTLRDL</sequence>
<evidence type="ECO:0000256" key="7">
    <source>
        <dbReference type="SAM" id="MobiDB-lite"/>
    </source>
</evidence>
<evidence type="ECO:0000256" key="5">
    <source>
        <dbReference type="ARBA" id="ARBA00022840"/>
    </source>
</evidence>
<dbReference type="Pfam" id="PF00294">
    <property type="entry name" value="PfkB"/>
    <property type="match status" value="1"/>
</dbReference>
<feature type="region of interest" description="Disordered" evidence="7">
    <location>
        <begin position="98"/>
        <end position="117"/>
    </location>
</feature>
<dbReference type="InterPro" id="IPR017583">
    <property type="entry name" value="Tagatose/fructose_Pkinase"/>
</dbReference>
<dbReference type="GO" id="GO:0005829">
    <property type="term" value="C:cytosol"/>
    <property type="evidence" value="ECO:0007669"/>
    <property type="project" value="TreeGrafter"/>
</dbReference>
<dbReference type="PANTHER" id="PTHR46566">
    <property type="entry name" value="1-PHOSPHOFRUCTOKINASE-RELATED"/>
    <property type="match status" value="1"/>
</dbReference>
<comment type="similarity">
    <text evidence="1">Belongs to the carbohydrate kinase PfkB family.</text>
</comment>
<keyword evidence="3" id="KW-0547">Nucleotide-binding</keyword>
<dbReference type="PIRSF" id="PIRSF000535">
    <property type="entry name" value="1PFK/6PFK/LacC"/>
    <property type="match status" value="1"/>
</dbReference>
<evidence type="ECO:0000256" key="4">
    <source>
        <dbReference type="ARBA" id="ARBA00022777"/>
    </source>
</evidence>
<evidence type="ECO:0000256" key="6">
    <source>
        <dbReference type="PIRNR" id="PIRNR000535"/>
    </source>
</evidence>
<evidence type="ECO:0000259" key="8">
    <source>
        <dbReference type="Pfam" id="PF00294"/>
    </source>
</evidence>
<accession>A0A9X1NEX5</accession>
<dbReference type="GO" id="GO:0005524">
    <property type="term" value="F:ATP binding"/>
    <property type="evidence" value="ECO:0007669"/>
    <property type="project" value="UniProtKB-KW"/>
</dbReference>
<comment type="caution">
    <text evidence="9">The sequence shown here is derived from an EMBL/GenBank/DDBJ whole genome shotgun (WGS) entry which is preliminary data.</text>
</comment>
<evidence type="ECO:0000256" key="1">
    <source>
        <dbReference type="ARBA" id="ARBA00010688"/>
    </source>
</evidence>
<evidence type="ECO:0000256" key="3">
    <source>
        <dbReference type="ARBA" id="ARBA00022741"/>
    </source>
</evidence>
<feature type="domain" description="Carbohydrate kinase PfkB" evidence="8">
    <location>
        <begin position="33"/>
        <end position="295"/>
    </location>
</feature>